<evidence type="ECO:0008006" key="4">
    <source>
        <dbReference type="Google" id="ProtNLM"/>
    </source>
</evidence>
<reference evidence="3" key="1">
    <citation type="journal article" date="2019" name="Int. J. Syst. Evol. Microbiol.">
        <title>The Global Catalogue of Microorganisms (GCM) 10K type strain sequencing project: providing services to taxonomists for standard genome sequencing and annotation.</title>
        <authorList>
            <consortium name="The Broad Institute Genomics Platform"/>
            <consortium name="The Broad Institute Genome Sequencing Center for Infectious Disease"/>
            <person name="Wu L."/>
            <person name="Ma J."/>
        </authorList>
    </citation>
    <scope>NUCLEOTIDE SEQUENCE [LARGE SCALE GENOMIC DNA]</scope>
    <source>
        <strain evidence="3">CCUG 59858</strain>
    </source>
</reference>
<dbReference type="Gene3D" id="1.25.40.20">
    <property type="entry name" value="Ankyrin repeat-containing domain"/>
    <property type="match status" value="1"/>
</dbReference>
<name>A0ABV8CBZ1_9GAMM</name>
<organism evidence="2 3">
    <name type="scientific">Legionella dresdenensis</name>
    <dbReference type="NCBI Taxonomy" id="450200"/>
    <lineage>
        <taxon>Bacteria</taxon>
        <taxon>Pseudomonadati</taxon>
        <taxon>Pseudomonadota</taxon>
        <taxon>Gammaproteobacteria</taxon>
        <taxon>Legionellales</taxon>
        <taxon>Legionellaceae</taxon>
        <taxon>Legionella</taxon>
    </lineage>
</organism>
<proteinExistence type="predicted"/>
<dbReference type="Proteomes" id="UP001595758">
    <property type="component" value="Unassembled WGS sequence"/>
</dbReference>
<evidence type="ECO:0000256" key="1">
    <source>
        <dbReference type="SAM" id="MobiDB-lite"/>
    </source>
</evidence>
<dbReference type="PANTHER" id="PTHR46586">
    <property type="entry name" value="ANKYRIN REPEAT-CONTAINING PROTEIN"/>
    <property type="match status" value="1"/>
</dbReference>
<keyword evidence="3" id="KW-1185">Reference proteome</keyword>
<dbReference type="SUPFAM" id="SSF48403">
    <property type="entry name" value="Ankyrin repeat"/>
    <property type="match status" value="1"/>
</dbReference>
<evidence type="ECO:0000313" key="2">
    <source>
        <dbReference type="EMBL" id="MFC3907694.1"/>
    </source>
</evidence>
<comment type="caution">
    <text evidence="2">The sequence shown here is derived from an EMBL/GenBank/DDBJ whole genome shotgun (WGS) entry which is preliminary data.</text>
</comment>
<dbReference type="EMBL" id="JBHSAB010000001">
    <property type="protein sequence ID" value="MFC3907694.1"/>
    <property type="molecule type" value="Genomic_DNA"/>
</dbReference>
<dbReference type="RefSeq" id="WP_382340288.1">
    <property type="nucleotide sequence ID" value="NZ_JBHSAB010000001.1"/>
</dbReference>
<sequence>MTQEEIRKAIESALNAQNFDKARELVFSGTDTPDSSTIDYALVMASDKGADKLIADICQMQGNNRPTQKAVDRALLNVSESTVPPWLFETICDMTGDNKPSKEGISQALERLCEDKNVDGCLGQIEHILFRLNPESNQPGQPAIEKALKKASEIGQWQVVKKLLKSNAENKPGQAAVGEVLLKAVESKQLYVFGAICNMTGENKPSQKNLNDAVDKLLTMNNNSSPWRYVSLLVKAVDRKGTTKLERAVLEQAVQFGFMQAAGAKNIAVVKVFCGLSADIHPNKKAVSDALIAAAKSGGHEVVSFLTTLQNENKPDMETLGNAFTAAARAGKAEVIKCLYPLSELPLDTKLVNEALKNAAQSLNGLEVIKVIYQEENGIFPDDKTKNEVFLQAVAEGESKVVKYLIDHANLEQSVIRQGLSTTNDGPTRAALNDFIMNVAEKNAMANSLALSTAATEGNVDELKKICSEIGTNQLKLADVQNALKVARNDGSKECLQDAEKIIKLQMCVDKLRVHGNKLEKDPARKADGKTAIEYADKLTKETNAYAKAYFTGTPGEGQKAKNAITQTLNEASDKMKHHRSNFGAVLLVLKKIGQAVTVIGAVLSNRENKGFFNTNTQRQNEIAKFKEGFSQMKKDHFDMKGDPDVPKESQKEGHKP</sequence>
<feature type="region of interest" description="Disordered" evidence="1">
    <location>
        <begin position="634"/>
        <end position="657"/>
    </location>
</feature>
<evidence type="ECO:0000313" key="3">
    <source>
        <dbReference type="Proteomes" id="UP001595758"/>
    </source>
</evidence>
<dbReference type="InterPro" id="IPR036770">
    <property type="entry name" value="Ankyrin_rpt-contain_sf"/>
</dbReference>
<gene>
    <name evidence="2" type="ORF">ACFORL_01190</name>
</gene>
<dbReference type="InterPro" id="IPR052050">
    <property type="entry name" value="SecEffector_AnkRepeat"/>
</dbReference>
<dbReference type="PANTHER" id="PTHR46586:SF3">
    <property type="entry name" value="ANKYRIN REPEAT-CONTAINING PROTEIN"/>
    <property type="match status" value="1"/>
</dbReference>
<protein>
    <recommendedName>
        <fullName evidence="4">Ankyrin repeats (3 copies)</fullName>
    </recommendedName>
</protein>
<accession>A0ABV8CBZ1</accession>